<dbReference type="PANTHER" id="PTHR30576">
    <property type="entry name" value="COLANIC BIOSYNTHESIS UDP-GLUCOSE LIPID CARRIER TRANSFERASE"/>
    <property type="match status" value="1"/>
</dbReference>
<evidence type="ECO:0000256" key="2">
    <source>
        <dbReference type="SAM" id="MobiDB-lite"/>
    </source>
</evidence>
<dbReference type="GO" id="GO:0016780">
    <property type="term" value="F:phosphotransferase activity, for other substituted phosphate groups"/>
    <property type="evidence" value="ECO:0007669"/>
    <property type="project" value="TreeGrafter"/>
</dbReference>
<accession>A0AAU7GFK7</accession>
<dbReference type="AlphaFoldDB" id="A0AAU7GFK7"/>
<feature type="transmembrane region" description="Helical" evidence="3">
    <location>
        <begin position="15"/>
        <end position="37"/>
    </location>
</feature>
<dbReference type="InterPro" id="IPR003362">
    <property type="entry name" value="Bact_transf"/>
</dbReference>
<gene>
    <name evidence="5" type="ORF">AAME72_04085</name>
</gene>
<dbReference type="EMBL" id="CP157390">
    <property type="protein sequence ID" value="XBM49040.1"/>
    <property type="molecule type" value="Genomic_DNA"/>
</dbReference>
<reference evidence="5" key="1">
    <citation type="submission" date="2024-05" db="EMBL/GenBank/DDBJ databases">
        <title>The Natural Products Discovery Center: Release of the First 8490 Sequenced Strains for Exploring Actinobacteria Biosynthetic Diversity.</title>
        <authorList>
            <person name="Kalkreuter E."/>
            <person name="Kautsar S.A."/>
            <person name="Yang D."/>
            <person name="Bader C.D."/>
            <person name="Teijaro C.N."/>
            <person name="Fluegel L."/>
            <person name="Davis C.M."/>
            <person name="Simpson J.R."/>
            <person name="Lauterbach L."/>
            <person name="Steele A.D."/>
            <person name="Gui C."/>
            <person name="Meng S."/>
            <person name="Li G."/>
            <person name="Viehrig K."/>
            <person name="Ye F."/>
            <person name="Su P."/>
            <person name="Kiefer A.F."/>
            <person name="Nichols A."/>
            <person name="Cepeda A.J."/>
            <person name="Yan W."/>
            <person name="Fan B."/>
            <person name="Jiang Y."/>
            <person name="Adhikari A."/>
            <person name="Zheng C.-J."/>
            <person name="Schuster L."/>
            <person name="Cowan T.M."/>
            <person name="Smanski M.J."/>
            <person name="Chevrette M.G."/>
            <person name="de Carvalho L.P.S."/>
            <person name="Shen B."/>
        </authorList>
    </citation>
    <scope>NUCLEOTIDE SEQUENCE</scope>
    <source>
        <strain evidence="5">NPDC080035</strain>
    </source>
</reference>
<name>A0AAU7GFK7_9MICO</name>
<comment type="similarity">
    <text evidence="1">Belongs to the bacterial sugar transferase family.</text>
</comment>
<dbReference type="PANTHER" id="PTHR30576:SF10">
    <property type="entry name" value="SLL5057 PROTEIN"/>
    <property type="match status" value="1"/>
</dbReference>
<dbReference type="EC" id="2.7.8.-" evidence="5"/>
<feature type="region of interest" description="Disordered" evidence="2">
    <location>
        <begin position="196"/>
        <end position="218"/>
    </location>
</feature>
<dbReference type="RefSeq" id="WP_348788960.1">
    <property type="nucleotide sequence ID" value="NZ_CP157390.1"/>
</dbReference>
<feature type="domain" description="Bacterial sugar transferase" evidence="4">
    <location>
        <begin position="10"/>
        <end position="185"/>
    </location>
</feature>
<proteinExistence type="inferred from homology"/>
<keyword evidence="3" id="KW-1133">Transmembrane helix</keyword>
<dbReference type="Pfam" id="PF02397">
    <property type="entry name" value="Bac_transf"/>
    <property type="match status" value="1"/>
</dbReference>
<protein>
    <submittedName>
        <fullName evidence="5">Sugar transferase</fullName>
        <ecNumber evidence="5">2.7.8.-</ecNumber>
    </submittedName>
</protein>
<keyword evidence="5" id="KW-0808">Transferase</keyword>
<organism evidence="5">
    <name type="scientific">Leifsonia sp. NPDC080035</name>
    <dbReference type="NCBI Taxonomy" id="3143936"/>
    <lineage>
        <taxon>Bacteria</taxon>
        <taxon>Bacillati</taxon>
        <taxon>Actinomycetota</taxon>
        <taxon>Actinomycetes</taxon>
        <taxon>Micrococcales</taxon>
        <taxon>Microbacteriaceae</taxon>
        <taxon>Leifsonia</taxon>
    </lineage>
</organism>
<evidence type="ECO:0000313" key="5">
    <source>
        <dbReference type="EMBL" id="XBM49040.1"/>
    </source>
</evidence>
<sequence length="218" mass="23935">MNRRYVRARSVADRVVAAVLLVPALPVMAVIALTIAVRMGRPVLFRQQRIGMGGRSFEILKFRTMVPDAERIGGGYFPDGLDLVPPLGRFLRRSSLDELPQLLNVVRGDMAFIGPRPALVSQFARYTPEQKRRVSVPQGITGLAQVVYRNDAPWSKRIELDVHYAEHIGLRMDARVLALTVRGLLTASGVVEGQTAADVDDLAPPADTGIPTERGELS</sequence>
<keyword evidence="3" id="KW-0472">Membrane</keyword>
<evidence type="ECO:0000256" key="1">
    <source>
        <dbReference type="ARBA" id="ARBA00006464"/>
    </source>
</evidence>
<keyword evidence="3" id="KW-0812">Transmembrane</keyword>
<evidence type="ECO:0000259" key="4">
    <source>
        <dbReference type="Pfam" id="PF02397"/>
    </source>
</evidence>
<evidence type="ECO:0000256" key="3">
    <source>
        <dbReference type="SAM" id="Phobius"/>
    </source>
</evidence>